<evidence type="ECO:0000313" key="1">
    <source>
        <dbReference type="EMBL" id="CAG6672897.1"/>
    </source>
</evidence>
<dbReference type="EMBL" id="HBUF01229878">
    <property type="protein sequence ID" value="CAG6672897.1"/>
    <property type="molecule type" value="Transcribed_RNA"/>
</dbReference>
<reference evidence="1" key="1">
    <citation type="submission" date="2021-05" db="EMBL/GenBank/DDBJ databases">
        <authorList>
            <person name="Alioto T."/>
            <person name="Alioto T."/>
            <person name="Gomez Garrido J."/>
        </authorList>
    </citation>
    <scope>NUCLEOTIDE SEQUENCE</scope>
</reference>
<organism evidence="1">
    <name type="scientific">Cacopsylla melanoneura</name>
    <dbReference type="NCBI Taxonomy" id="428564"/>
    <lineage>
        <taxon>Eukaryota</taxon>
        <taxon>Metazoa</taxon>
        <taxon>Ecdysozoa</taxon>
        <taxon>Arthropoda</taxon>
        <taxon>Hexapoda</taxon>
        <taxon>Insecta</taxon>
        <taxon>Pterygota</taxon>
        <taxon>Neoptera</taxon>
        <taxon>Paraneoptera</taxon>
        <taxon>Hemiptera</taxon>
        <taxon>Sternorrhyncha</taxon>
        <taxon>Psylloidea</taxon>
        <taxon>Psyllidae</taxon>
        <taxon>Psyllinae</taxon>
        <taxon>Cacopsylla</taxon>
    </lineage>
</organism>
<dbReference type="EMBL" id="HBUF01229880">
    <property type="protein sequence ID" value="CAG6672900.1"/>
    <property type="molecule type" value="Transcribed_RNA"/>
</dbReference>
<dbReference type="AlphaFoldDB" id="A0A8D8SV60"/>
<proteinExistence type="predicted"/>
<protein>
    <submittedName>
        <fullName evidence="1">Uncharacterized protein</fullName>
    </submittedName>
</protein>
<accession>A0A8D8SV60</accession>
<sequence length="100" mass="11534">MKNYLGIVFRFKVTSPNGALVPGNVIKRCIGDNLTTSQPHDTHISQSDMIQLVALGYHKQFWCQRTGHKQYLVNWFRAQLKLFTRVFEVELKNSLTELPA</sequence>
<name>A0A8D8SV60_9HEMI</name>